<proteinExistence type="predicted"/>
<gene>
    <name evidence="2" type="ORF">DPM35_05030</name>
</gene>
<feature type="transmembrane region" description="Helical" evidence="1">
    <location>
        <begin position="41"/>
        <end position="65"/>
    </location>
</feature>
<evidence type="ECO:0000313" key="2">
    <source>
        <dbReference type="EMBL" id="RAZ80631.1"/>
    </source>
</evidence>
<organism evidence="2 3">
    <name type="scientific">Mesorhizobium atlanticum</name>
    <dbReference type="NCBI Taxonomy" id="2233532"/>
    <lineage>
        <taxon>Bacteria</taxon>
        <taxon>Pseudomonadati</taxon>
        <taxon>Pseudomonadota</taxon>
        <taxon>Alphaproteobacteria</taxon>
        <taxon>Hyphomicrobiales</taxon>
        <taxon>Phyllobacteriaceae</taxon>
        <taxon>Mesorhizobium</taxon>
    </lineage>
</organism>
<keyword evidence="1" id="KW-0812">Transmembrane</keyword>
<dbReference type="EMBL" id="QMBQ01000001">
    <property type="protein sequence ID" value="RAZ80631.1"/>
    <property type="molecule type" value="Genomic_DNA"/>
</dbReference>
<feature type="non-terminal residue" evidence="2">
    <location>
        <position position="78"/>
    </location>
</feature>
<keyword evidence="1" id="KW-0472">Membrane</keyword>
<sequence>MLNVPPVTATSPLPKLVDASLKVKVRCATSPILRALSSVPITTVGATVSTVMLSCVAAVLLFPAASVKVPPATLMVAV</sequence>
<dbReference type="Proteomes" id="UP000251956">
    <property type="component" value="Unassembled WGS sequence"/>
</dbReference>
<dbReference type="AlphaFoldDB" id="A0A330GZ50"/>
<name>A0A330GZ50_9HYPH</name>
<keyword evidence="3" id="KW-1185">Reference proteome</keyword>
<keyword evidence="1" id="KW-1133">Transmembrane helix</keyword>
<comment type="caution">
    <text evidence="2">The sequence shown here is derived from an EMBL/GenBank/DDBJ whole genome shotgun (WGS) entry which is preliminary data.</text>
</comment>
<protein>
    <submittedName>
        <fullName evidence="2">Uncharacterized protein</fullName>
    </submittedName>
</protein>
<accession>A0A330GZ50</accession>
<evidence type="ECO:0000256" key="1">
    <source>
        <dbReference type="SAM" id="Phobius"/>
    </source>
</evidence>
<evidence type="ECO:0000313" key="3">
    <source>
        <dbReference type="Proteomes" id="UP000251956"/>
    </source>
</evidence>
<reference evidence="2 3" key="1">
    <citation type="submission" date="2018-07" db="EMBL/GenBank/DDBJ databases">
        <title>Diversity of Mesorhizobium strains in Brazil.</title>
        <authorList>
            <person name="Helene L.C.F."/>
            <person name="Dall'Agnol R."/>
            <person name="Delamuta J.R.M."/>
            <person name="Hungria M."/>
        </authorList>
    </citation>
    <scope>NUCLEOTIDE SEQUENCE [LARGE SCALE GENOMIC DNA]</scope>
    <source>
        <strain evidence="2 3">CNPSo 3140</strain>
    </source>
</reference>